<organism evidence="1 2">
    <name type="scientific">Schistosoma japonicum</name>
    <name type="common">Blood fluke</name>
    <dbReference type="NCBI Taxonomy" id="6182"/>
    <lineage>
        <taxon>Eukaryota</taxon>
        <taxon>Metazoa</taxon>
        <taxon>Spiralia</taxon>
        <taxon>Lophotrochozoa</taxon>
        <taxon>Platyhelminthes</taxon>
        <taxon>Trematoda</taxon>
        <taxon>Digenea</taxon>
        <taxon>Strigeidida</taxon>
        <taxon>Schistosomatoidea</taxon>
        <taxon>Schistosomatidae</taxon>
        <taxon>Schistosoma</taxon>
    </lineage>
</organism>
<sequence length="81" mass="9358">MIDVYANSDRYEYSADLELGDQYTKDRLSVKGKCQSVRVMLMRSHTLRIQCWSTNVGLDKHHLGTSISNQETENTLICIIY</sequence>
<evidence type="ECO:0000313" key="2">
    <source>
        <dbReference type="Proteomes" id="UP000311919"/>
    </source>
</evidence>
<dbReference type="Proteomes" id="UP000311919">
    <property type="component" value="Unassembled WGS sequence"/>
</dbReference>
<keyword evidence="2" id="KW-1185">Reference proteome</keyword>
<evidence type="ECO:0000313" key="1">
    <source>
        <dbReference type="EMBL" id="TNN18617.1"/>
    </source>
</evidence>
<dbReference type="AlphaFoldDB" id="A0A4Z2DQE2"/>
<accession>A0A4Z2DQE2</accession>
<gene>
    <name evidence="1" type="ORF">EWB00_010095</name>
</gene>
<reference evidence="1 2" key="1">
    <citation type="submission" date="2019-03" db="EMBL/GenBank/DDBJ databases">
        <title>An improved genome assembly of the fluke Schistosoma japonicum.</title>
        <authorList>
            <person name="Hu W."/>
            <person name="Luo F."/>
            <person name="Yin M."/>
            <person name="Mo X."/>
            <person name="Sun C."/>
            <person name="Wu Q."/>
            <person name="Zhu B."/>
            <person name="Xiang M."/>
            <person name="Wang J."/>
            <person name="Wang Y."/>
            <person name="Zhang T."/>
            <person name="Xu B."/>
            <person name="Zheng H."/>
            <person name="Feng Z."/>
        </authorList>
    </citation>
    <scope>NUCLEOTIDE SEQUENCE [LARGE SCALE GENOMIC DNA]</scope>
    <source>
        <strain evidence="1">HuSjv2</strain>
        <tissue evidence="1">Worms</tissue>
    </source>
</reference>
<protein>
    <submittedName>
        <fullName evidence="1">Uncharacterized protein</fullName>
    </submittedName>
</protein>
<dbReference type="EMBL" id="SKCS01000070">
    <property type="protein sequence ID" value="TNN18617.1"/>
    <property type="molecule type" value="Genomic_DNA"/>
</dbReference>
<proteinExistence type="predicted"/>
<comment type="caution">
    <text evidence="1">The sequence shown here is derived from an EMBL/GenBank/DDBJ whole genome shotgun (WGS) entry which is preliminary data.</text>
</comment>
<name>A0A4Z2DQE2_SCHJA</name>